<accession>A0A6J7WDT4</accession>
<keyword evidence="1" id="KW-0812">Transmembrane</keyword>
<evidence type="ECO:0008006" key="3">
    <source>
        <dbReference type="Google" id="ProtNLM"/>
    </source>
</evidence>
<keyword evidence="1" id="KW-1133">Transmembrane helix</keyword>
<sequence length="94" mass="10877">MIIGIIIFGMICLNVLSYESPYQIWMVDYLNKKMMKNESQITLFFIKLFTCLGCYSFWYNTIIYLILGMGLLSPFLGGISAVLGVLLLKKYRKL</sequence>
<evidence type="ECO:0000256" key="1">
    <source>
        <dbReference type="SAM" id="Phobius"/>
    </source>
</evidence>
<proteinExistence type="predicted"/>
<feature type="transmembrane region" description="Helical" evidence="1">
    <location>
        <begin position="64"/>
        <end position="88"/>
    </location>
</feature>
<keyword evidence="1" id="KW-0472">Membrane</keyword>
<gene>
    <name evidence="2" type="ORF">UFOVP182_3</name>
</gene>
<reference evidence="2" key="1">
    <citation type="submission" date="2020-05" db="EMBL/GenBank/DDBJ databases">
        <authorList>
            <person name="Chiriac C."/>
            <person name="Salcher M."/>
            <person name="Ghai R."/>
            <person name="Kavagutti S V."/>
        </authorList>
    </citation>
    <scope>NUCLEOTIDE SEQUENCE</scope>
</reference>
<organism evidence="2">
    <name type="scientific">uncultured Caudovirales phage</name>
    <dbReference type="NCBI Taxonomy" id="2100421"/>
    <lineage>
        <taxon>Viruses</taxon>
        <taxon>Duplodnaviria</taxon>
        <taxon>Heunggongvirae</taxon>
        <taxon>Uroviricota</taxon>
        <taxon>Caudoviricetes</taxon>
        <taxon>Peduoviridae</taxon>
        <taxon>Maltschvirus</taxon>
        <taxon>Maltschvirus maltsch</taxon>
    </lineage>
</organism>
<feature type="transmembrane region" description="Helical" evidence="1">
    <location>
        <begin position="41"/>
        <end position="58"/>
    </location>
</feature>
<evidence type="ECO:0000313" key="2">
    <source>
        <dbReference type="EMBL" id="CAB5208313.1"/>
    </source>
</evidence>
<dbReference type="EMBL" id="LR798230">
    <property type="protein sequence ID" value="CAB5208313.1"/>
    <property type="molecule type" value="Genomic_DNA"/>
</dbReference>
<name>A0A6J7WDT4_9CAUD</name>
<protein>
    <recommendedName>
        <fullName evidence="3">DUF1360 domain-containing protein</fullName>
    </recommendedName>
</protein>